<evidence type="ECO:0000256" key="4">
    <source>
        <dbReference type="ARBA" id="ARBA00022692"/>
    </source>
</evidence>
<comment type="similarity">
    <text evidence="2">Belongs to the two pore domain potassium channel (TC 1.A.1.7) family.</text>
</comment>
<dbReference type="GO" id="GO:0005774">
    <property type="term" value="C:vacuolar membrane"/>
    <property type="evidence" value="ECO:0007669"/>
    <property type="project" value="UniProtKB-ARBA"/>
</dbReference>
<proteinExistence type="inferred from homology"/>
<feature type="transmembrane region" description="Helical" evidence="9">
    <location>
        <begin position="86"/>
        <end position="104"/>
    </location>
</feature>
<evidence type="ECO:0000256" key="8">
    <source>
        <dbReference type="ARBA" id="ARBA00023303"/>
    </source>
</evidence>
<feature type="domain" description="Potassium channel" evidence="10">
    <location>
        <begin position="93"/>
        <end position="135"/>
    </location>
</feature>
<sequence>MCTIGFGDIITPLTPATKVLACGFVLVGFGFIDILLAGAVNYVLDLQETMILTSIQVSVSYGHGRFSAKDYIFDVEKGRMRIRMKVGLALGVAVLCIGTGSMVLCFVERLDCVDSVYLVGMSVTTVGYGEDFAREPGGCLLRLGFCY</sequence>
<dbReference type="Gene3D" id="1.10.287.70">
    <property type="match status" value="1"/>
</dbReference>
<dbReference type="Pfam" id="PF07885">
    <property type="entry name" value="Ion_trans_2"/>
    <property type="match status" value="1"/>
</dbReference>
<evidence type="ECO:0000259" key="10">
    <source>
        <dbReference type="Pfam" id="PF07885"/>
    </source>
</evidence>
<accession>A0A822Z1R3</accession>
<organism evidence="11 12">
    <name type="scientific">Nelumbo nucifera</name>
    <name type="common">Sacred lotus</name>
    <dbReference type="NCBI Taxonomy" id="4432"/>
    <lineage>
        <taxon>Eukaryota</taxon>
        <taxon>Viridiplantae</taxon>
        <taxon>Streptophyta</taxon>
        <taxon>Embryophyta</taxon>
        <taxon>Tracheophyta</taxon>
        <taxon>Spermatophyta</taxon>
        <taxon>Magnoliopsida</taxon>
        <taxon>Proteales</taxon>
        <taxon>Nelumbonaceae</taxon>
        <taxon>Nelumbo</taxon>
    </lineage>
</organism>
<keyword evidence="8" id="KW-0407">Ion channel</keyword>
<dbReference type="GO" id="GO:0005267">
    <property type="term" value="F:potassium channel activity"/>
    <property type="evidence" value="ECO:0007669"/>
    <property type="project" value="InterPro"/>
</dbReference>
<dbReference type="PANTHER" id="PTHR11003">
    <property type="entry name" value="POTASSIUM CHANNEL, SUBFAMILY K"/>
    <property type="match status" value="1"/>
</dbReference>
<gene>
    <name evidence="11" type="ORF">HUJ06_009094</name>
</gene>
<dbReference type="InterPro" id="IPR013099">
    <property type="entry name" value="K_chnl_dom"/>
</dbReference>
<dbReference type="InterPro" id="IPR003280">
    <property type="entry name" value="2pore_dom_K_chnl"/>
</dbReference>
<comment type="subcellular location">
    <subcellularLocation>
        <location evidence="1">Membrane</location>
        <topology evidence="1">Multi-pass membrane protein</topology>
    </subcellularLocation>
</comment>
<evidence type="ECO:0000256" key="7">
    <source>
        <dbReference type="ARBA" id="ARBA00023136"/>
    </source>
</evidence>
<evidence type="ECO:0000256" key="1">
    <source>
        <dbReference type="ARBA" id="ARBA00004141"/>
    </source>
</evidence>
<keyword evidence="6" id="KW-0406">Ion transport</keyword>
<reference evidence="11 12" key="1">
    <citation type="journal article" date="2020" name="Mol. Biol. Evol.">
        <title>Distinct Expression and Methylation Patterns for Genes with Different Fates following a Single Whole-Genome Duplication in Flowering Plants.</title>
        <authorList>
            <person name="Shi T."/>
            <person name="Rahmani R.S."/>
            <person name="Gugger P.F."/>
            <person name="Wang M."/>
            <person name="Li H."/>
            <person name="Zhang Y."/>
            <person name="Li Z."/>
            <person name="Wang Q."/>
            <person name="Van de Peer Y."/>
            <person name="Marchal K."/>
            <person name="Chen J."/>
        </authorList>
    </citation>
    <scope>NUCLEOTIDE SEQUENCE [LARGE SCALE GENOMIC DNA]</scope>
    <source>
        <tissue evidence="11">Leaf</tissue>
    </source>
</reference>
<evidence type="ECO:0000256" key="3">
    <source>
        <dbReference type="ARBA" id="ARBA00022448"/>
    </source>
</evidence>
<evidence type="ECO:0000256" key="6">
    <source>
        <dbReference type="ARBA" id="ARBA00023065"/>
    </source>
</evidence>
<keyword evidence="5 9" id="KW-1133">Transmembrane helix</keyword>
<protein>
    <recommendedName>
        <fullName evidence="10">Potassium channel domain-containing protein</fullName>
    </recommendedName>
</protein>
<name>A0A822Z1R3_NELNU</name>
<evidence type="ECO:0000256" key="5">
    <source>
        <dbReference type="ARBA" id="ARBA00022989"/>
    </source>
</evidence>
<dbReference type="Proteomes" id="UP000607653">
    <property type="component" value="Unassembled WGS sequence"/>
</dbReference>
<dbReference type="EMBL" id="DUZY01000004">
    <property type="protein sequence ID" value="DAD38453.1"/>
    <property type="molecule type" value="Genomic_DNA"/>
</dbReference>
<evidence type="ECO:0000313" key="11">
    <source>
        <dbReference type="EMBL" id="DAD38453.1"/>
    </source>
</evidence>
<keyword evidence="4 9" id="KW-0812">Transmembrane</keyword>
<keyword evidence="12" id="KW-1185">Reference proteome</keyword>
<dbReference type="PANTHER" id="PTHR11003:SF268">
    <property type="entry name" value="TWO-PORE POTASSIUM CHANNEL 4-RELATED"/>
    <property type="match status" value="1"/>
</dbReference>
<evidence type="ECO:0000313" key="12">
    <source>
        <dbReference type="Proteomes" id="UP000607653"/>
    </source>
</evidence>
<evidence type="ECO:0000256" key="9">
    <source>
        <dbReference type="SAM" id="Phobius"/>
    </source>
</evidence>
<keyword evidence="7 9" id="KW-0472">Membrane</keyword>
<dbReference type="AlphaFoldDB" id="A0A822Z1R3"/>
<evidence type="ECO:0000256" key="2">
    <source>
        <dbReference type="ARBA" id="ARBA00010159"/>
    </source>
</evidence>
<keyword evidence="3" id="KW-0813">Transport</keyword>
<feature type="transmembrane region" description="Helical" evidence="9">
    <location>
        <begin position="23"/>
        <end position="44"/>
    </location>
</feature>
<comment type="caution">
    <text evidence="11">The sequence shown here is derived from an EMBL/GenBank/DDBJ whole genome shotgun (WGS) entry which is preliminary data.</text>
</comment>
<dbReference type="SUPFAM" id="SSF81324">
    <property type="entry name" value="Voltage-gated potassium channels"/>
    <property type="match status" value="2"/>
</dbReference>